<evidence type="ECO:0000313" key="3">
    <source>
        <dbReference type="EMBL" id="KAL2334310.1"/>
    </source>
</evidence>
<reference evidence="3 4" key="1">
    <citation type="submission" date="2024-08" db="EMBL/GenBank/DDBJ databases">
        <title>Insights into the chromosomal genome structure of Flemingia macrophylla.</title>
        <authorList>
            <person name="Ding Y."/>
            <person name="Zhao Y."/>
            <person name="Bi W."/>
            <person name="Wu M."/>
            <person name="Zhao G."/>
            <person name="Gong Y."/>
            <person name="Li W."/>
            <person name="Zhang P."/>
        </authorList>
    </citation>
    <scope>NUCLEOTIDE SEQUENCE [LARGE SCALE GENOMIC DNA]</scope>
    <source>
        <strain evidence="3">DYQJB</strain>
        <tissue evidence="3">Leaf</tissue>
    </source>
</reference>
<evidence type="ECO:0000313" key="4">
    <source>
        <dbReference type="Proteomes" id="UP001603857"/>
    </source>
</evidence>
<dbReference type="Pfam" id="PF01554">
    <property type="entry name" value="MatE"/>
    <property type="match status" value="1"/>
</dbReference>
<protein>
    <recommendedName>
        <fullName evidence="2">Protein DETOXIFICATION</fullName>
    </recommendedName>
    <alternativeName>
        <fullName evidence="2">Multidrug and toxic compound extrusion protein</fullName>
    </alternativeName>
</protein>
<sequence>MRALKGILEDFNKDSNHICSSIQSHNDFGAQCQNLAPNVRALVVLAPSGGTSMNMVQRYRRKAHEVYRPTIHEVLLIGYIRYRRKAHEVYRPISHEVIYDEWYHMHVELSGIALHDEDVYVRENLEESSQGDLEGFQEGFQSHQFVNLGAVDLLQKCLPLPRSLLSYFEAHCFGVVNFFFGESGNRSLLVKGRPLGVGFLGSSWTRIRDVQRLRMSLANSYLGNKSRILTLSCSIGVRSSQNIHEIFFAPLSNRGGTRVISSLRSLPLDKQSDETNMWEGCHSTDDEEHSKLVFPLALDFVAWESLRSDDILTLKMKKDYVCWFRRRIGIRVPGIVTSLQALKTVTTKGQDSLKTNVFYGQDLVDVTGETLIGFFQQDPRITNLAYTYFIFSLPELLIHSFLHLFRIYLRVQGVTHPVTLASLLETLIHFLFNYVIVTHLSHRIASVIAASNNSILFFLLLHVSPCCAAPTHDCLSGWKRLLCLASPNYVSVCHE</sequence>
<dbReference type="PANTHER" id="PTHR11206">
    <property type="entry name" value="MULTIDRUG RESISTANCE PROTEIN"/>
    <property type="match status" value="1"/>
</dbReference>
<accession>A0ABD1MGW4</accession>
<organism evidence="3 4">
    <name type="scientific">Flemingia macrophylla</name>
    <dbReference type="NCBI Taxonomy" id="520843"/>
    <lineage>
        <taxon>Eukaryota</taxon>
        <taxon>Viridiplantae</taxon>
        <taxon>Streptophyta</taxon>
        <taxon>Embryophyta</taxon>
        <taxon>Tracheophyta</taxon>
        <taxon>Spermatophyta</taxon>
        <taxon>Magnoliopsida</taxon>
        <taxon>eudicotyledons</taxon>
        <taxon>Gunneridae</taxon>
        <taxon>Pentapetalae</taxon>
        <taxon>rosids</taxon>
        <taxon>fabids</taxon>
        <taxon>Fabales</taxon>
        <taxon>Fabaceae</taxon>
        <taxon>Papilionoideae</taxon>
        <taxon>50 kb inversion clade</taxon>
        <taxon>NPAAA clade</taxon>
        <taxon>indigoferoid/millettioid clade</taxon>
        <taxon>Phaseoleae</taxon>
        <taxon>Flemingia</taxon>
    </lineage>
</organism>
<proteinExistence type="inferred from homology"/>
<dbReference type="EMBL" id="JBGMDY010000005">
    <property type="protein sequence ID" value="KAL2334310.1"/>
    <property type="molecule type" value="Genomic_DNA"/>
</dbReference>
<name>A0ABD1MGW4_9FABA</name>
<evidence type="ECO:0000256" key="1">
    <source>
        <dbReference type="ARBA" id="ARBA00010199"/>
    </source>
</evidence>
<gene>
    <name evidence="3" type="ORF">Fmac_015523</name>
</gene>
<dbReference type="Proteomes" id="UP001603857">
    <property type="component" value="Unassembled WGS sequence"/>
</dbReference>
<keyword evidence="4" id="KW-1185">Reference proteome</keyword>
<dbReference type="AlphaFoldDB" id="A0ABD1MGW4"/>
<dbReference type="InterPro" id="IPR002528">
    <property type="entry name" value="MATE_fam"/>
</dbReference>
<evidence type="ECO:0000256" key="2">
    <source>
        <dbReference type="RuleBase" id="RU004914"/>
    </source>
</evidence>
<comment type="caution">
    <text evidence="3">The sequence shown here is derived from an EMBL/GenBank/DDBJ whole genome shotgun (WGS) entry which is preliminary data.</text>
</comment>
<comment type="similarity">
    <text evidence="1 2">Belongs to the multi antimicrobial extrusion (MATE) (TC 2.A.66.1) family.</text>
</comment>